<sequence length="107" mass="11414">MARPPTSEVIMRPVNTVDSAAPLQAASEPLSRFEGHCLARRTRECEELLQLAVLGVEQARQRHVPDQDLAEIAGHLSEAESGMSNSPASSRRAGALDGDEVVQAGDP</sequence>
<keyword evidence="3" id="KW-1185">Reference proteome</keyword>
<name>A0ABP8HW99_9BURK</name>
<accession>A0ABP8HW99</accession>
<gene>
    <name evidence="2" type="ORF">GCM10023165_30460</name>
</gene>
<dbReference type="EMBL" id="BAABGJ010000030">
    <property type="protein sequence ID" value="GAA4345969.1"/>
    <property type="molecule type" value="Genomic_DNA"/>
</dbReference>
<dbReference type="Proteomes" id="UP001500975">
    <property type="component" value="Unassembled WGS sequence"/>
</dbReference>
<evidence type="ECO:0000256" key="1">
    <source>
        <dbReference type="SAM" id="MobiDB-lite"/>
    </source>
</evidence>
<proteinExistence type="predicted"/>
<evidence type="ECO:0000313" key="3">
    <source>
        <dbReference type="Proteomes" id="UP001500975"/>
    </source>
</evidence>
<reference evidence="3" key="1">
    <citation type="journal article" date="2019" name="Int. J. Syst. Evol. Microbiol.">
        <title>The Global Catalogue of Microorganisms (GCM) 10K type strain sequencing project: providing services to taxonomists for standard genome sequencing and annotation.</title>
        <authorList>
            <consortium name="The Broad Institute Genomics Platform"/>
            <consortium name="The Broad Institute Genome Sequencing Center for Infectious Disease"/>
            <person name="Wu L."/>
            <person name="Ma J."/>
        </authorList>
    </citation>
    <scope>NUCLEOTIDE SEQUENCE [LARGE SCALE GENOMIC DNA]</scope>
    <source>
        <strain evidence="3">JCM 17804</strain>
    </source>
</reference>
<comment type="caution">
    <text evidence="2">The sequence shown here is derived from an EMBL/GenBank/DDBJ whole genome shotgun (WGS) entry which is preliminary data.</text>
</comment>
<feature type="region of interest" description="Disordered" evidence="1">
    <location>
        <begin position="71"/>
        <end position="107"/>
    </location>
</feature>
<evidence type="ECO:0000313" key="2">
    <source>
        <dbReference type="EMBL" id="GAA4345969.1"/>
    </source>
</evidence>
<organism evidence="2 3">
    <name type="scientific">Variovorax defluvii</name>
    <dbReference type="NCBI Taxonomy" id="913761"/>
    <lineage>
        <taxon>Bacteria</taxon>
        <taxon>Pseudomonadati</taxon>
        <taxon>Pseudomonadota</taxon>
        <taxon>Betaproteobacteria</taxon>
        <taxon>Burkholderiales</taxon>
        <taxon>Comamonadaceae</taxon>
        <taxon>Variovorax</taxon>
    </lineage>
</organism>
<protein>
    <submittedName>
        <fullName evidence="2">Uncharacterized protein</fullName>
    </submittedName>
</protein>